<reference evidence="2 3" key="1">
    <citation type="journal article" date="2024" name="Nat. Commun.">
        <title>Phylogenomics reveals the evolutionary origins of lichenization in chlorophyte algae.</title>
        <authorList>
            <person name="Puginier C."/>
            <person name="Libourel C."/>
            <person name="Otte J."/>
            <person name="Skaloud P."/>
            <person name="Haon M."/>
            <person name="Grisel S."/>
            <person name="Petersen M."/>
            <person name="Berrin J.G."/>
            <person name="Delaux P.M."/>
            <person name="Dal Grande F."/>
            <person name="Keller J."/>
        </authorList>
    </citation>
    <scope>NUCLEOTIDE SEQUENCE [LARGE SCALE GENOMIC DNA]</scope>
    <source>
        <strain evidence="2 3">SAG 2036</strain>
    </source>
</reference>
<proteinExistence type="predicted"/>
<evidence type="ECO:0000256" key="1">
    <source>
        <dbReference type="SAM" id="MobiDB-lite"/>
    </source>
</evidence>
<comment type="caution">
    <text evidence="2">The sequence shown here is derived from an EMBL/GenBank/DDBJ whole genome shotgun (WGS) entry which is preliminary data.</text>
</comment>
<keyword evidence="3" id="KW-1185">Reference proteome</keyword>
<name>A0AAW1PEG7_9CHLO</name>
<evidence type="ECO:0000313" key="2">
    <source>
        <dbReference type="EMBL" id="KAK9808240.1"/>
    </source>
</evidence>
<feature type="region of interest" description="Disordered" evidence="1">
    <location>
        <begin position="170"/>
        <end position="247"/>
    </location>
</feature>
<organism evidence="2 3">
    <name type="scientific">Symbiochloris irregularis</name>
    <dbReference type="NCBI Taxonomy" id="706552"/>
    <lineage>
        <taxon>Eukaryota</taxon>
        <taxon>Viridiplantae</taxon>
        <taxon>Chlorophyta</taxon>
        <taxon>core chlorophytes</taxon>
        <taxon>Trebouxiophyceae</taxon>
        <taxon>Trebouxiales</taxon>
        <taxon>Trebouxiaceae</taxon>
        <taxon>Symbiochloris</taxon>
    </lineage>
</organism>
<feature type="compositionally biased region" description="Basic residues" evidence="1">
    <location>
        <begin position="183"/>
        <end position="192"/>
    </location>
</feature>
<sequence length="247" mass="27057">MAAHAGAYLLCQQTQDQSSSPPSLQAAHAEMQAAVGNLALMKFNAESAMQDVLRSQRAQLEYMQLSQMQQGMLVQQGLALFADQRALADPRRSLAGPIMAVLRPASHLSLELAALDPLQLGSIVDAILKLLSSEQILRMQSLASEDAILPSLYLKLMLLCHAWLKPRAPSSPSLRYGRDPHTSPRRCHKRPRSPSPEHGKRSARRLAARPEHLRPQQSPTLLPDSLQQTPTGQGAVLQQTSSRSSED</sequence>
<dbReference type="Proteomes" id="UP001465755">
    <property type="component" value="Unassembled WGS sequence"/>
</dbReference>
<feature type="compositionally biased region" description="Polar residues" evidence="1">
    <location>
        <begin position="215"/>
        <end position="247"/>
    </location>
</feature>
<dbReference type="AlphaFoldDB" id="A0AAW1PEG7"/>
<gene>
    <name evidence="2" type="ORF">WJX73_002495</name>
</gene>
<dbReference type="EMBL" id="JALJOQ010000025">
    <property type="protein sequence ID" value="KAK9808240.1"/>
    <property type="molecule type" value="Genomic_DNA"/>
</dbReference>
<accession>A0AAW1PEG7</accession>
<protein>
    <submittedName>
        <fullName evidence="2">Uncharacterized protein</fullName>
    </submittedName>
</protein>
<evidence type="ECO:0000313" key="3">
    <source>
        <dbReference type="Proteomes" id="UP001465755"/>
    </source>
</evidence>